<dbReference type="STRING" id="504800.SAMN04488085_103272"/>
<dbReference type="Proteomes" id="UP000199152">
    <property type="component" value="Unassembled WGS sequence"/>
</dbReference>
<protein>
    <submittedName>
        <fullName evidence="1">Uncharacterized protein</fullName>
    </submittedName>
</protein>
<dbReference type="InParanoid" id="A0A1I4C064"/>
<evidence type="ECO:0000313" key="2">
    <source>
        <dbReference type="Proteomes" id="UP000199152"/>
    </source>
</evidence>
<name>A0A1I4C064_9ACTN</name>
<keyword evidence="2" id="KW-1185">Reference proteome</keyword>
<sequence length="104" mass="11427">MVGAAAEGADPDPLIDLSQIDFDGLARRFGDRKRAETDRLAQQLGDRSLFVIRHGRDQLVPAVLLTEAGEPRPELRPLLEVLLDADGLGGWSIWTWLTAHSSLL</sequence>
<accession>A0A1I4C064</accession>
<dbReference type="EMBL" id="FOSW01000003">
    <property type="protein sequence ID" value="SFK74143.1"/>
    <property type="molecule type" value="Genomic_DNA"/>
</dbReference>
<reference evidence="1 2" key="1">
    <citation type="submission" date="2016-10" db="EMBL/GenBank/DDBJ databases">
        <authorList>
            <person name="de Groot N.N."/>
        </authorList>
    </citation>
    <scope>NUCLEOTIDE SEQUENCE [LARGE SCALE GENOMIC DNA]</scope>
    <source>
        <strain evidence="1 2">DSM 45317</strain>
    </source>
</reference>
<organism evidence="1 2">
    <name type="scientific">Geodermatophilus ruber</name>
    <dbReference type="NCBI Taxonomy" id="504800"/>
    <lineage>
        <taxon>Bacteria</taxon>
        <taxon>Bacillati</taxon>
        <taxon>Actinomycetota</taxon>
        <taxon>Actinomycetes</taxon>
        <taxon>Geodermatophilales</taxon>
        <taxon>Geodermatophilaceae</taxon>
        <taxon>Geodermatophilus</taxon>
    </lineage>
</organism>
<dbReference type="AlphaFoldDB" id="A0A1I4C064"/>
<proteinExistence type="predicted"/>
<evidence type="ECO:0000313" key="1">
    <source>
        <dbReference type="EMBL" id="SFK74143.1"/>
    </source>
</evidence>
<gene>
    <name evidence="1" type="ORF">SAMN04488085_103272</name>
</gene>